<dbReference type="Gene3D" id="2.170.130.30">
    <property type="match status" value="1"/>
</dbReference>
<keyword evidence="6" id="KW-0479">Metal-binding</keyword>
<dbReference type="PANTHER" id="PTHR10559:SF14">
    <property type="entry name" value="TRANSCOBALAMIN-2"/>
    <property type="match status" value="1"/>
</dbReference>
<dbReference type="OrthoDB" id="9440006at2759"/>
<evidence type="ECO:0000256" key="13">
    <source>
        <dbReference type="ARBA" id="ARBA00040958"/>
    </source>
</evidence>
<comment type="subcellular location">
    <subcellularLocation>
        <location evidence="1">Secreted</location>
    </subcellularLocation>
</comment>
<feature type="chain" id="PRO_5025477492" description="Transcobalamin-2" evidence="17">
    <location>
        <begin position="22"/>
        <end position="436"/>
    </location>
</feature>
<evidence type="ECO:0000256" key="5">
    <source>
        <dbReference type="ARBA" id="ARBA00022525"/>
    </source>
</evidence>
<dbReference type="Pfam" id="PF01122">
    <property type="entry name" value="Cobalamin_bind"/>
    <property type="match status" value="1"/>
</dbReference>
<feature type="binding site" evidence="15">
    <location>
        <begin position="149"/>
        <end position="153"/>
    </location>
    <ligand>
        <name>cyanocob(III)alamin</name>
        <dbReference type="ChEBI" id="CHEBI:17439"/>
    </ligand>
</feature>
<feature type="binding site" evidence="15">
    <location>
        <position position="414"/>
    </location>
    <ligand>
        <name>cyanocob(III)alamin</name>
        <dbReference type="ChEBI" id="CHEBI:17439"/>
    </ligand>
</feature>
<dbReference type="Gene3D" id="1.50.10.20">
    <property type="match status" value="1"/>
</dbReference>
<evidence type="ECO:0000256" key="12">
    <source>
        <dbReference type="ARBA" id="ARBA00038518"/>
    </source>
</evidence>
<keyword evidence="19" id="KW-1185">Reference proteome</keyword>
<keyword evidence="3" id="KW-0171">Cobalt transport</keyword>
<evidence type="ECO:0000256" key="9">
    <source>
        <dbReference type="ARBA" id="ARBA00023157"/>
    </source>
</evidence>
<feature type="signal peptide" evidence="17">
    <location>
        <begin position="1"/>
        <end position="21"/>
    </location>
</feature>
<proteinExistence type="inferred from homology"/>
<evidence type="ECO:0000256" key="16">
    <source>
        <dbReference type="PIRSR" id="PIRSR602157-2"/>
    </source>
</evidence>
<dbReference type="GO" id="GO:0140355">
    <property type="term" value="F:cargo receptor ligand activity"/>
    <property type="evidence" value="ECO:0007669"/>
    <property type="project" value="Ensembl"/>
</dbReference>
<evidence type="ECO:0000256" key="2">
    <source>
        <dbReference type="ARBA" id="ARBA00006449"/>
    </source>
</evidence>
<protein>
    <recommendedName>
        <fullName evidence="13">Transcobalamin-2</fullName>
    </recommendedName>
    <alternativeName>
        <fullName evidence="14">Transcobalamin II</fullName>
    </alternativeName>
</protein>
<dbReference type="InterPro" id="IPR051588">
    <property type="entry name" value="Cobalamin_Transport"/>
</dbReference>
<evidence type="ECO:0000256" key="14">
    <source>
        <dbReference type="ARBA" id="ARBA00041463"/>
    </source>
</evidence>
<keyword evidence="10 15" id="KW-0170">Cobalt</keyword>
<dbReference type="GO" id="GO:0046872">
    <property type="term" value="F:metal ion binding"/>
    <property type="evidence" value="ECO:0007669"/>
    <property type="project" value="UniProtKB-KW"/>
</dbReference>
<keyword evidence="4" id="KW-0813">Transport</keyword>
<dbReference type="KEGG" id="pmua:114586485"/>
<evidence type="ECO:0000313" key="19">
    <source>
        <dbReference type="Proteomes" id="UP000472272"/>
    </source>
</evidence>
<sequence length="436" mass="48811">MDPRGLRLFVFFPILFASVQLCEISAGNSDRIRSLNTELLKVAEDASEEPNPSVYLALRLSNDHNLQKESQYLQRLKDTFQPNASTSLAPVRYHEHPSTGQMALYLLALRAACHDMEALEGRQLVTQLKLHLNKEKAQIGHKDTGHPITNYYQYSLGVLALCVHRKKIDEHVIRKLLHAEERGRFVLHNKHSVDTEAMGGLAFACLEQATFYKPELVANLSQAVQRVKRKILQAKTAEGAFGNVDSSPLATQFLIATGMNPECPEAVATLIRSLERGDFQNALIKSQLLPALHGKSYLDVARMVCQAETGGLNFVTSSPRLEPPAGSRPSIRVELLVKQPPLRVLLYRHVVRVPLGSSLLDVLKIAEKLNTPKRFTFETQKTLSGPLLTAVMGVKPREGERKYWKVLRAPNTALEQGIADYIPQNEETILFKFSPW</sequence>
<evidence type="ECO:0000256" key="3">
    <source>
        <dbReference type="ARBA" id="ARBA00022426"/>
    </source>
</evidence>
<feature type="binding site" evidence="15">
    <location>
        <position position="436"/>
    </location>
    <ligand>
        <name>cyanocob(III)alamin</name>
        <dbReference type="ChEBI" id="CHEBI:17439"/>
    </ligand>
</feature>
<dbReference type="GO" id="GO:0015889">
    <property type="term" value="P:cobalamin transport"/>
    <property type="evidence" value="ECO:0007669"/>
    <property type="project" value="Ensembl"/>
</dbReference>
<gene>
    <name evidence="18" type="primary">TCN2</name>
</gene>
<dbReference type="GO" id="GO:0009897">
    <property type="term" value="C:external side of plasma membrane"/>
    <property type="evidence" value="ECO:0007669"/>
    <property type="project" value="Ensembl"/>
</dbReference>
<dbReference type="InterPro" id="IPR002157">
    <property type="entry name" value="Cbl-bd_prot"/>
</dbReference>
<dbReference type="Proteomes" id="UP000472272">
    <property type="component" value="Chromosome 16"/>
</dbReference>
<evidence type="ECO:0000256" key="15">
    <source>
        <dbReference type="PIRSR" id="PIRSR602157-1"/>
    </source>
</evidence>
<dbReference type="CTD" id="6948"/>
<dbReference type="RefSeq" id="XP_028565851.1">
    <property type="nucleotide sequence ID" value="XM_028710018.1"/>
</dbReference>
<dbReference type="RefSeq" id="XP_028565850.1">
    <property type="nucleotide sequence ID" value="XM_028710017.1"/>
</dbReference>
<name>A0A670KKI1_PODMU</name>
<dbReference type="GO" id="GO:0140104">
    <property type="term" value="F:molecular carrier activity"/>
    <property type="evidence" value="ECO:0007669"/>
    <property type="project" value="Ensembl"/>
</dbReference>
<evidence type="ECO:0000313" key="18">
    <source>
        <dbReference type="Ensembl" id="ENSPMRP00000036850.1"/>
    </source>
</evidence>
<dbReference type="Ensembl" id="ENSPMRT00000039025.1">
    <property type="protein sequence ID" value="ENSPMRP00000036850.1"/>
    <property type="gene ID" value="ENSPMRG00000023740.1"/>
</dbReference>
<keyword evidence="8" id="KW-0406">Ion transport</keyword>
<organism evidence="18 19">
    <name type="scientific">Podarcis muralis</name>
    <name type="common">Wall lizard</name>
    <name type="synonym">Lacerta muralis</name>
    <dbReference type="NCBI Taxonomy" id="64176"/>
    <lineage>
        <taxon>Eukaryota</taxon>
        <taxon>Metazoa</taxon>
        <taxon>Chordata</taxon>
        <taxon>Craniata</taxon>
        <taxon>Vertebrata</taxon>
        <taxon>Euteleostomi</taxon>
        <taxon>Lepidosauria</taxon>
        <taxon>Squamata</taxon>
        <taxon>Bifurcata</taxon>
        <taxon>Unidentata</taxon>
        <taxon>Episquamata</taxon>
        <taxon>Laterata</taxon>
        <taxon>Lacertibaenia</taxon>
        <taxon>Lacertidae</taxon>
        <taxon>Podarcis</taxon>
    </lineage>
</organism>
<evidence type="ECO:0000256" key="8">
    <source>
        <dbReference type="ARBA" id="ARBA00023065"/>
    </source>
</evidence>
<dbReference type="GO" id="GO:0006824">
    <property type="term" value="P:cobalt ion transport"/>
    <property type="evidence" value="ECO:0007669"/>
    <property type="project" value="UniProtKB-KW"/>
</dbReference>
<evidence type="ECO:0000256" key="1">
    <source>
        <dbReference type="ARBA" id="ARBA00004613"/>
    </source>
</evidence>
<feature type="disulfide bond" evidence="16">
    <location>
        <begin position="162"/>
        <end position="205"/>
    </location>
</feature>
<comment type="subunit">
    <text evidence="12">Interacts with CD320 (via LDL-receptor class A domains).</text>
</comment>
<dbReference type="PANTHER" id="PTHR10559">
    <property type="entry name" value="TRANSCOBALAMIN-1/GASTRIC INTRINSIC FACTOR"/>
    <property type="match status" value="1"/>
</dbReference>
<feature type="binding site" evidence="15">
    <location>
        <position position="243"/>
    </location>
    <ligand>
        <name>cyanocob(III)alamin</name>
        <dbReference type="ChEBI" id="CHEBI:17439"/>
    </ligand>
</feature>
<feature type="binding site" evidence="15">
    <location>
        <position position="194"/>
    </location>
    <ligand>
        <name>cyanocob(III)alamin</name>
        <dbReference type="ChEBI" id="CHEBI:17439"/>
    </ligand>
</feature>
<dbReference type="GeneID" id="114586485"/>
<dbReference type="GO" id="GO:0005615">
    <property type="term" value="C:extracellular space"/>
    <property type="evidence" value="ECO:0007669"/>
    <property type="project" value="Ensembl"/>
</dbReference>
<keyword evidence="5" id="KW-0964">Secreted</keyword>
<dbReference type="RefSeq" id="XP_028565849.1">
    <property type="nucleotide sequence ID" value="XM_028710016.1"/>
</dbReference>
<evidence type="ECO:0000256" key="4">
    <source>
        <dbReference type="ARBA" id="ARBA00022448"/>
    </source>
</evidence>
<accession>A0A670KKI1</accession>
<comment type="similarity">
    <text evidence="2">Belongs to the eukaryotic cobalamin transport proteins family.</text>
</comment>
<reference evidence="18" key="3">
    <citation type="submission" date="2025-09" db="UniProtKB">
        <authorList>
            <consortium name="Ensembl"/>
        </authorList>
    </citation>
    <scope>IDENTIFICATION</scope>
</reference>
<keyword evidence="7 17" id="KW-0732">Signal</keyword>
<dbReference type="GO" id="GO:0031419">
    <property type="term" value="F:cobalamin binding"/>
    <property type="evidence" value="ECO:0007669"/>
    <property type="project" value="Ensembl"/>
</dbReference>
<keyword evidence="9 16" id="KW-1015">Disulfide bond</keyword>
<evidence type="ECO:0000256" key="11">
    <source>
        <dbReference type="ARBA" id="ARBA00037184"/>
    </source>
</evidence>
<reference evidence="18" key="2">
    <citation type="submission" date="2025-08" db="UniProtKB">
        <authorList>
            <consortium name="Ensembl"/>
        </authorList>
    </citation>
    <scope>IDENTIFICATION</scope>
</reference>
<reference evidence="18 19" key="1">
    <citation type="journal article" date="2019" name="Proc. Natl. Acad. Sci. U.S.A.">
        <title>Regulatory changes in pterin and carotenoid genes underlie balanced color polymorphisms in the wall lizard.</title>
        <authorList>
            <person name="Andrade P."/>
            <person name="Pinho C."/>
            <person name="Perez I de Lanuza G."/>
            <person name="Afonso S."/>
            <person name="Brejcha J."/>
            <person name="Rubin C.J."/>
            <person name="Wallerman O."/>
            <person name="Pereira P."/>
            <person name="Sabatino S.J."/>
            <person name="Bellati A."/>
            <person name="Pellitteri-Rosa D."/>
            <person name="Bosakova Z."/>
            <person name="Bunikis I."/>
            <person name="Carretero M.A."/>
            <person name="Feiner N."/>
            <person name="Marsik P."/>
            <person name="Pauperio F."/>
            <person name="Salvi D."/>
            <person name="Soler L."/>
            <person name="While G.M."/>
            <person name="Uller T."/>
            <person name="Font E."/>
            <person name="Andersson L."/>
            <person name="Carneiro M."/>
        </authorList>
    </citation>
    <scope>NUCLEOTIDE SEQUENCE</scope>
</reference>
<evidence type="ECO:0000256" key="7">
    <source>
        <dbReference type="ARBA" id="ARBA00022729"/>
    </source>
</evidence>
<feature type="binding site" evidence="15">
    <location>
        <position position="287"/>
    </location>
    <ligand>
        <name>cyanocob(III)alamin</name>
        <dbReference type="ChEBI" id="CHEBI:17439"/>
    </ligand>
</feature>
<dbReference type="GeneTree" id="ENSGT00530000063370"/>
<feature type="disulfide bond" evidence="16">
    <location>
        <begin position="22"/>
        <end position="263"/>
    </location>
</feature>
<evidence type="ECO:0000256" key="6">
    <source>
        <dbReference type="ARBA" id="ARBA00022723"/>
    </source>
</evidence>
<evidence type="ECO:0000256" key="17">
    <source>
        <dbReference type="SAM" id="SignalP"/>
    </source>
</evidence>
<comment type="function">
    <text evidence="11">Primary vitamin B12-binding and transport protein. Delivers cobalamin to cells.</text>
</comment>
<evidence type="ECO:0000256" key="10">
    <source>
        <dbReference type="ARBA" id="ARBA00023285"/>
    </source>
</evidence>
<dbReference type="AlphaFoldDB" id="A0A670KKI1"/>
<dbReference type="OMA" id="QCVKDSG"/>